<dbReference type="Proteomes" id="UP001207736">
    <property type="component" value="Unassembled WGS sequence"/>
</dbReference>
<dbReference type="Gene3D" id="3.30.110.170">
    <property type="entry name" value="Protein of unknown function (DUF541), domain 1"/>
    <property type="match status" value="1"/>
</dbReference>
<dbReference type="PANTHER" id="PTHR34387:SF1">
    <property type="entry name" value="PERIPLASMIC IMMUNOGENIC PROTEIN"/>
    <property type="match status" value="1"/>
</dbReference>
<sequence length="241" mass="27083">MTLAYNLLLNDYKFLNQKVKMKKYALILFSAVGFAQQTPNVTVIGEGSVSAIPDIITFSVSVETEGKTPNDAKKGNDQAVRKIIDFLQSQKLSAKDYQTNYVNLYKERKHFSEKAADEYFVARHRMTISLTDVKKYDDLIVGLLGAGITHIDSIDFGFLQKEKYMEQARINAIKNAKQKAETYAKASSVSLGKVLYITENYSNSFEPAPYDMVQAKVAMGSTIAIGERELKAQVKMVYELK</sequence>
<gene>
    <name evidence="1" type="primary">bp26</name>
    <name evidence="1" type="ORF">RCZ15_21770</name>
    <name evidence="2" type="ORF">RCZ16_05970</name>
</gene>
<dbReference type="InterPro" id="IPR007497">
    <property type="entry name" value="SIMPL/DUF541"/>
</dbReference>
<dbReference type="EMBL" id="BQKA01000043">
    <property type="protein sequence ID" value="GJM51204.1"/>
    <property type="molecule type" value="Genomic_DNA"/>
</dbReference>
<comment type="caution">
    <text evidence="1">The sequence shown here is derived from an EMBL/GenBank/DDBJ whole genome shotgun (WGS) entry which is preliminary data.</text>
</comment>
<dbReference type="Pfam" id="PF04402">
    <property type="entry name" value="SIMPL"/>
    <property type="match status" value="1"/>
</dbReference>
<evidence type="ECO:0000313" key="4">
    <source>
        <dbReference type="Proteomes" id="UP001208692"/>
    </source>
</evidence>
<name>A0AAV5AXA4_9FLAO</name>
<dbReference type="AlphaFoldDB" id="A0AAV5AXA4"/>
<dbReference type="Proteomes" id="UP001208692">
    <property type="component" value="Unassembled WGS sequence"/>
</dbReference>
<protein>
    <submittedName>
        <fullName evidence="1">SIMPL domain-containing protein</fullName>
    </submittedName>
</protein>
<evidence type="ECO:0000313" key="3">
    <source>
        <dbReference type="Proteomes" id="UP001207736"/>
    </source>
</evidence>
<dbReference type="Gene3D" id="3.30.70.2970">
    <property type="entry name" value="Protein of unknown function (DUF541), domain 2"/>
    <property type="match status" value="1"/>
</dbReference>
<proteinExistence type="predicted"/>
<keyword evidence="4" id="KW-1185">Reference proteome</keyword>
<organism evidence="1 3">
    <name type="scientific">Capnocytophaga catalasegens</name>
    <dbReference type="NCBI Taxonomy" id="1004260"/>
    <lineage>
        <taxon>Bacteria</taxon>
        <taxon>Pseudomonadati</taxon>
        <taxon>Bacteroidota</taxon>
        <taxon>Flavobacteriia</taxon>
        <taxon>Flavobacteriales</taxon>
        <taxon>Flavobacteriaceae</taxon>
        <taxon>Capnocytophaga</taxon>
    </lineage>
</organism>
<evidence type="ECO:0000313" key="2">
    <source>
        <dbReference type="EMBL" id="GJM52279.1"/>
    </source>
</evidence>
<accession>A0AAV5AXA4</accession>
<dbReference type="InterPro" id="IPR052022">
    <property type="entry name" value="26kDa_periplasmic_antigen"/>
</dbReference>
<dbReference type="EMBL" id="BQKB01000010">
    <property type="protein sequence ID" value="GJM52279.1"/>
    <property type="molecule type" value="Genomic_DNA"/>
</dbReference>
<reference evidence="1 4" key="1">
    <citation type="submission" date="2021-11" db="EMBL/GenBank/DDBJ databases">
        <title>Draft genome sequence of Capnocytophaga sp. strain KC07075 isolated from cat oral cavity.</title>
        <authorList>
            <person name="Suzuki M."/>
            <person name="Imaoka K."/>
            <person name="Kimura M."/>
            <person name="Morikawa S."/>
            <person name="Maeda K."/>
        </authorList>
    </citation>
    <scope>NUCLEOTIDE SEQUENCE</scope>
    <source>
        <strain evidence="1">KC07075</strain>
        <strain evidence="2 4">KC07079</strain>
    </source>
</reference>
<evidence type="ECO:0000313" key="1">
    <source>
        <dbReference type="EMBL" id="GJM51204.1"/>
    </source>
</evidence>
<dbReference type="PANTHER" id="PTHR34387">
    <property type="entry name" value="SLR1258 PROTEIN"/>
    <property type="match status" value="1"/>
</dbReference>
<dbReference type="GO" id="GO:0006974">
    <property type="term" value="P:DNA damage response"/>
    <property type="evidence" value="ECO:0007669"/>
    <property type="project" value="TreeGrafter"/>
</dbReference>